<dbReference type="Gene3D" id="1.10.20.10">
    <property type="entry name" value="Histone, subunit A"/>
    <property type="match status" value="1"/>
</dbReference>
<dbReference type="PANTHER" id="PTHR22980">
    <property type="entry name" value="CORTISTATIN"/>
    <property type="match status" value="1"/>
</dbReference>
<reference evidence="5 6" key="1">
    <citation type="journal article" date="2019" name="BMC Genomics">
        <title>Chromosome level assembly and comparative genome analysis confirm lager-brewing yeasts originated from a single hybridization.</title>
        <authorList>
            <person name="Salazar A.N."/>
            <person name="Gorter de Vries A.R."/>
            <person name="van den Broek M."/>
            <person name="Brouwers N."/>
            <person name="de la Torre Cortes P."/>
            <person name="Kuijpers N.G.A."/>
            <person name="Daran J.G."/>
            <person name="Abeel T."/>
        </authorList>
    </citation>
    <scope>NUCLEOTIDE SEQUENCE [LARGE SCALE GENOMIC DNA]</scope>
    <source>
        <strain evidence="5 6">CBS 1483</strain>
    </source>
</reference>
<dbReference type="SUPFAM" id="SSF47113">
    <property type="entry name" value="Histone-fold"/>
    <property type="match status" value="1"/>
</dbReference>
<organism evidence="5 6">
    <name type="scientific">Saccharomyces pastorianus</name>
    <name type="common">Lager yeast</name>
    <name type="synonym">Saccharomyces cerevisiae x Saccharomyces eubayanus</name>
    <dbReference type="NCBI Taxonomy" id="27292"/>
    <lineage>
        <taxon>Eukaryota</taxon>
        <taxon>Fungi</taxon>
        <taxon>Dikarya</taxon>
        <taxon>Ascomycota</taxon>
        <taxon>Saccharomycotina</taxon>
        <taxon>Saccharomycetes</taxon>
        <taxon>Saccharomycetales</taxon>
        <taxon>Saccharomycetaceae</taxon>
        <taxon>Saccharomyces</taxon>
    </lineage>
</organism>
<dbReference type="CDD" id="cd22919">
    <property type="entry name" value="HFD_CENP-S"/>
    <property type="match status" value="1"/>
</dbReference>
<dbReference type="GO" id="GO:0046982">
    <property type="term" value="F:protein heterodimerization activity"/>
    <property type="evidence" value="ECO:0007669"/>
    <property type="project" value="InterPro"/>
</dbReference>
<dbReference type="GO" id="GO:0003677">
    <property type="term" value="F:DNA binding"/>
    <property type="evidence" value="ECO:0007669"/>
    <property type="project" value="UniProtKB-KW"/>
</dbReference>
<dbReference type="InterPro" id="IPR009072">
    <property type="entry name" value="Histone-fold"/>
</dbReference>
<evidence type="ECO:0000256" key="4">
    <source>
        <dbReference type="ARBA" id="ARBA00023204"/>
    </source>
</evidence>
<protein>
    <submittedName>
        <fullName evidence="5">MHF histone-fold complex component</fullName>
    </submittedName>
</protein>
<evidence type="ECO:0000256" key="2">
    <source>
        <dbReference type="ARBA" id="ARBA00022763"/>
    </source>
</evidence>
<evidence type="ECO:0000256" key="3">
    <source>
        <dbReference type="ARBA" id="ARBA00023125"/>
    </source>
</evidence>
<dbReference type="GO" id="GO:0003682">
    <property type="term" value="F:chromatin binding"/>
    <property type="evidence" value="ECO:0007669"/>
    <property type="project" value="TreeGrafter"/>
</dbReference>
<dbReference type="Proteomes" id="UP000501346">
    <property type="component" value="Chromosome SeXV-SeVIII"/>
</dbReference>
<dbReference type="GO" id="GO:0000712">
    <property type="term" value="P:resolution of meiotic recombination intermediates"/>
    <property type="evidence" value="ECO:0007669"/>
    <property type="project" value="TreeGrafter"/>
</dbReference>
<dbReference type="GO" id="GO:0031297">
    <property type="term" value="P:replication fork processing"/>
    <property type="evidence" value="ECO:0007669"/>
    <property type="project" value="TreeGrafter"/>
</dbReference>
<dbReference type="EMBL" id="CP049012">
    <property type="protein sequence ID" value="QID87906.1"/>
    <property type="molecule type" value="Genomic_DNA"/>
</dbReference>
<dbReference type="OrthoDB" id="1872155at2759"/>
<sequence length="96" mass="11147">MNEDSDRAQLKARLWVHVETRLQQALCSQDAKYTPRLINSLLELAYLQLGEMGSDLQAFAEHAGRDVVDRSDLMLYLRKQPELQEQVQQDEKTRTT</sequence>
<evidence type="ECO:0000256" key="1">
    <source>
        <dbReference type="ARBA" id="ARBA00006612"/>
    </source>
</evidence>
<proteinExistence type="inferred from homology"/>
<evidence type="ECO:0000313" key="5">
    <source>
        <dbReference type="EMBL" id="QID87906.1"/>
    </source>
</evidence>
<keyword evidence="2" id="KW-0227">DNA damage</keyword>
<comment type="similarity">
    <text evidence="1">Belongs to the TAF9 family. CENP-S/MHF1 subfamily.</text>
</comment>
<keyword evidence="3" id="KW-0238">DNA-binding</keyword>
<dbReference type="GO" id="GO:0006281">
    <property type="term" value="P:DNA repair"/>
    <property type="evidence" value="ECO:0007669"/>
    <property type="project" value="UniProtKB-KW"/>
</dbReference>
<name>A0A6C1EEW9_SACPS</name>
<evidence type="ECO:0000313" key="6">
    <source>
        <dbReference type="Proteomes" id="UP000501346"/>
    </source>
</evidence>
<dbReference type="GO" id="GO:0071821">
    <property type="term" value="C:FANCM-MHF complex"/>
    <property type="evidence" value="ECO:0007669"/>
    <property type="project" value="InterPro"/>
</dbReference>
<keyword evidence="6" id="KW-1185">Reference proteome</keyword>
<dbReference type="InterPro" id="IPR029003">
    <property type="entry name" value="CENP-S/Mhf1"/>
</dbReference>
<dbReference type="Pfam" id="PF15630">
    <property type="entry name" value="CENP-S"/>
    <property type="match status" value="1"/>
</dbReference>
<dbReference type="AlphaFoldDB" id="A0A6C1EEW9"/>
<gene>
    <name evidence="5" type="primary">MHF1_2</name>
    <name evidence="5" type="ORF">GRS66_010600</name>
</gene>
<dbReference type="PANTHER" id="PTHR22980:SF0">
    <property type="entry name" value="CENTROMERE PROTEIN S"/>
    <property type="match status" value="1"/>
</dbReference>
<accession>A0A6C1EEW9</accession>
<keyword evidence="4" id="KW-0234">DNA repair</keyword>